<sequence>MKVLCNACEAAEAVVMCCADEAALCLACDEQVHAANKLAGKHQRISLISSSGSTASGSGASCSAPKCDICQEGSGYFFCLEDRALLCRNCDISIHSANPYVSSHQRFLLTGVQVGLESSDNAAPSTTASQPNGNSNTAPNKPIERPLAVPPPTKSFERSTSMAGKVTWDGSLATMTGMAARTSSLPEWPAFDEQQFSNKRSGNVGVNSNQVGRDGTSMASKTATSGIIYNGTLPDWPLDEFFGFSEFDGAWGFPEHGSSKADSGKLGSSESSSLYRSNDEEMEAMGRLGQVPEISSWTVPEMPSPPTASGLHWQGNLHHVPDILSDSPQNHFTTSARLKSRRRHY</sequence>
<dbReference type="GO" id="GO:0008270">
    <property type="term" value="F:zinc ion binding"/>
    <property type="evidence" value="ECO:0007669"/>
    <property type="project" value="UniProtKB-KW"/>
</dbReference>
<dbReference type="FunFam" id="3.30.160.60:FF:000589">
    <property type="entry name" value="B-box zinc finger protein 22"/>
    <property type="match status" value="1"/>
</dbReference>
<keyword evidence="13" id="KW-1185">Reference proteome</keyword>
<evidence type="ECO:0000256" key="1">
    <source>
        <dbReference type="ARBA" id="ARBA00004123"/>
    </source>
</evidence>
<evidence type="ECO:0000256" key="9">
    <source>
        <dbReference type="PROSITE-ProRule" id="PRU00024"/>
    </source>
</evidence>
<evidence type="ECO:0000256" key="7">
    <source>
        <dbReference type="ARBA" id="ARBA00023163"/>
    </source>
</evidence>
<feature type="region of interest" description="Disordered" evidence="10">
    <location>
        <begin position="198"/>
        <end position="218"/>
    </location>
</feature>
<feature type="domain" description="B box-type" evidence="11">
    <location>
        <begin position="62"/>
        <end position="109"/>
    </location>
</feature>
<evidence type="ECO:0000256" key="8">
    <source>
        <dbReference type="ARBA" id="ARBA00023242"/>
    </source>
</evidence>
<evidence type="ECO:0000256" key="10">
    <source>
        <dbReference type="SAM" id="MobiDB-lite"/>
    </source>
</evidence>
<protein>
    <submittedName>
        <fullName evidence="12">Putative salt tolerance-like protein</fullName>
    </submittedName>
</protein>
<gene>
    <name evidence="12" type="ORF">FCM35_KLT08433</name>
</gene>
<dbReference type="GO" id="GO:0006355">
    <property type="term" value="P:regulation of DNA-templated transcription"/>
    <property type="evidence" value="ECO:0007669"/>
    <property type="project" value="TreeGrafter"/>
</dbReference>
<evidence type="ECO:0000313" key="13">
    <source>
        <dbReference type="Proteomes" id="UP000623129"/>
    </source>
</evidence>
<feature type="domain" description="B box-type" evidence="11">
    <location>
        <begin position="1"/>
        <end position="47"/>
    </location>
</feature>
<dbReference type="InterPro" id="IPR049808">
    <property type="entry name" value="CONSTANS-like_Bbox1"/>
</dbReference>
<dbReference type="Pfam" id="PF00643">
    <property type="entry name" value="zf-B_box"/>
    <property type="match status" value="1"/>
</dbReference>
<dbReference type="CDD" id="cd19821">
    <property type="entry name" value="Bbox1_BBX-like"/>
    <property type="match status" value="2"/>
</dbReference>
<keyword evidence="5" id="KW-0862">Zinc</keyword>
<evidence type="ECO:0000256" key="2">
    <source>
        <dbReference type="ARBA" id="ARBA00022723"/>
    </source>
</evidence>
<comment type="subcellular location">
    <subcellularLocation>
        <location evidence="1">Nucleus</location>
    </subcellularLocation>
</comment>
<dbReference type="PROSITE" id="PS50119">
    <property type="entry name" value="ZF_BBOX"/>
    <property type="match status" value="2"/>
</dbReference>
<dbReference type="InterPro" id="IPR051979">
    <property type="entry name" value="B-box_zinc_finger"/>
</dbReference>
<feature type="compositionally biased region" description="Polar residues" evidence="10">
    <location>
        <begin position="326"/>
        <end position="337"/>
    </location>
</feature>
<keyword evidence="8" id="KW-0539">Nucleus</keyword>
<accession>A0A833VKH4</accession>
<comment type="caution">
    <text evidence="12">The sequence shown here is derived from an EMBL/GenBank/DDBJ whole genome shotgun (WGS) entry which is preliminary data.</text>
</comment>
<feature type="compositionally biased region" description="Polar residues" evidence="10">
    <location>
        <begin position="119"/>
        <end position="139"/>
    </location>
</feature>
<organism evidence="12 13">
    <name type="scientific">Carex littledalei</name>
    <dbReference type="NCBI Taxonomy" id="544730"/>
    <lineage>
        <taxon>Eukaryota</taxon>
        <taxon>Viridiplantae</taxon>
        <taxon>Streptophyta</taxon>
        <taxon>Embryophyta</taxon>
        <taxon>Tracheophyta</taxon>
        <taxon>Spermatophyta</taxon>
        <taxon>Magnoliopsida</taxon>
        <taxon>Liliopsida</taxon>
        <taxon>Poales</taxon>
        <taxon>Cyperaceae</taxon>
        <taxon>Cyperoideae</taxon>
        <taxon>Cariceae</taxon>
        <taxon>Carex</taxon>
        <taxon>Carex subgen. Euthyceras</taxon>
    </lineage>
</organism>
<keyword evidence="3" id="KW-0677">Repeat</keyword>
<dbReference type="OrthoDB" id="153872at2759"/>
<dbReference type="EMBL" id="SWLB01000018">
    <property type="protein sequence ID" value="KAF3326803.1"/>
    <property type="molecule type" value="Genomic_DNA"/>
</dbReference>
<dbReference type="PANTHER" id="PTHR31832:SF68">
    <property type="entry name" value="B-BOX ZINC FINGER PROTEIN 22"/>
    <property type="match status" value="1"/>
</dbReference>
<proteinExistence type="predicted"/>
<keyword evidence="4 9" id="KW-0863">Zinc-finger</keyword>
<feature type="region of interest" description="Disordered" evidence="10">
    <location>
        <begin position="119"/>
        <end position="161"/>
    </location>
</feature>
<evidence type="ECO:0000256" key="5">
    <source>
        <dbReference type="ARBA" id="ARBA00022833"/>
    </source>
</evidence>
<dbReference type="Proteomes" id="UP000623129">
    <property type="component" value="Unassembled WGS sequence"/>
</dbReference>
<dbReference type="GO" id="GO:0009640">
    <property type="term" value="P:photomorphogenesis"/>
    <property type="evidence" value="ECO:0007669"/>
    <property type="project" value="TreeGrafter"/>
</dbReference>
<evidence type="ECO:0000256" key="4">
    <source>
        <dbReference type="ARBA" id="ARBA00022771"/>
    </source>
</evidence>
<dbReference type="GO" id="GO:0005634">
    <property type="term" value="C:nucleus"/>
    <property type="evidence" value="ECO:0007669"/>
    <property type="project" value="UniProtKB-SubCell"/>
</dbReference>
<evidence type="ECO:0000256" key="6">
    <source>
        <dbReference type="ARBA" id="ARBA00023015"/>
    </source>
</evidence>
<dbReference type="SMART" id="SM00336">
    <property type="entry name" value="BBOX"/>
    <property type="match status" value="2"/>
</dbReference>
<name>A0A833VKH4_9POAL</name>
<feature type="region of interest" description="Disordered" evidence="10">
    <location>
        <begin position="257"/>
        <end position="277"/>
    </location>
</feature>
<dbReference type="AlphaFoldDB" id="A0A833VKH4"/>
<feature type="compositionally biased region" description="Low complexity" evidence="10">
    <location>
        <begin position="264"/>
        <end position="276"/>
    </location>
</feature>
<keyword evidence="2" id="KW-0479">Metal-binding</keyword>
<dbReference type="InterPro" id="IPR000315">
    <property type="entry name" value="Znf_B-box"/>
</dbReference>
<evidence type="ECO:0000259" key="11">
    <source>
        <dbReference type="PROSITE" id="PS50119"/>
    </source>
</evidence>
<reference evidence="12" key="1">
    <citation type="submission" date="2020-01" db="EMBL/GenBank/DDBJ databases">
        <title>Genome sequence of Kobresia littledalei, the first chromosome-level genome in the family Cyperaceae.</title>
        <authorList>
            <person name="Qu G."/>
        </authorList>
    </citation>
    <scope>NUCLEOTIDE SEQUENCE</scope>
    <source>
        <strain evidence="12">C.B.Clarke</strain>
        <tissue evidence="12">Leaf</tissue>
    </source>
</reference>
<evidence type="ECO:0000313" key="12">
    <source>
        <dbReference type="EMBL" id="KAF3326803.1"/>
    </source>
</evidence>
<feature type="region of interest" description="Disordered" evidence="10">
    <location>
        <begin position="322"/>
        <end position="345"/>
    </location>
</feature>
<keyword evidence="7" id="KW-0804">Transcription</keyword>
<dbReference type="PANTHER" id="PTHR31832">
    <property type="entry name" value="B-BOX ZINC FINGER PROTEIN 22"/>
    <property type="match status" value="1"/>
</dbReference>
<dbReference type="Gene3D" id="3.30.160.60">
    <property type="entry name" value="Classic Zinc Finger"/>
    <property type="match status" value="1"/>
</dbReference>
<keyword evidence="6" id="KW-0805">Transcription regulation</keyword>
<evidence type="ECO:0000256" key="3">
    <source>
        <dbReference type="ARBA" id="ARBA00022737"/>
    </source>
</evidence>